<accession>A0AAP6BGZ9</accession>
<protein>
    <submittedName>
        <fullName evidence="2">Pyrroloquinoline quinone peptide PqqA</fullName>
    </submittedName>
</protein>
<dbReference type="GeneID" id="69809508"/>
<sequence length="46" mass="5529">MIQHEERDDRSVERPDEATDQTAWHRPTYQIVEASMEMSAYFLSDR</sequence>
<gene>
    <name evidence="2" type="ORF">PV399_33230</name>
    <name evidence="3" type="ORF">PV666_29480</name>
</gene>
<evidence type="ECO:0000313" key="2">
    <source>
        <dbReference type="EMBL" id="MDX2964546.1"/>
    </source>
</evidence>
<proteinExistence type="predicted"/>
<evidence type="ECO:0000313" key="4">
    <source>
        <dbReference type="Proteomes" id="UP001272987"/>
    </source>
</evidence>
<feature type="compositionally biased region" description="Basic and acidic residues" evidence="1">
    <location>
        <begin position="1"/>
        <end position="17"/>
    </location>
</feature>
<organism evidence="2 5">
    <name type="scientific">Streptomyces acidiscabies</name>
    <dbReference type="NCBI Taxonomy" id="42234"/>
    <lineage>
        <taxon>Bacteria</taxon>
        <taxon>Bacillati</taxon>
        <taxon>Actinomycetota</taxon>
        <taxon>Actinomycetes</taxon>
        <taxon>Kitasatosporales</taxon>
        <taxon>Streptomycetaceae</taxon>
        <taxon>Streptomyces</taxon>
    </lineage>
</organism>
<dbReference type="AlphaFoldDB" id="A0AAP6BGZ9"/>
<comment type="caution">
    <text evidence="2">The sequence shown here is derived from an EMBL/GenBank/DDBJ whole genome shotgun (WGS) entry which is preliminary data.</text>
</comment>
<evidence type="ECO:0000256" key="1">
    <source>
        <dbReference type="SAM" id="MobiDB-lite"/>
    </source>
</evidence>
<dbReference type="EMBL" id="JARAWP010000019">
    <property type="protein sequence ID" value="MDX3021990.1"/>
    <property type="molecule type" value="Genomic_DNA"/>
</dbReference>
<evidence type="ECO:0000313" key="5">
    <source>
        <dbReference type="Proteomes" id="UP001282288"/>
    </source>
</evidence>
<dbReference type="Proteomes" id="UP001272987">
    <property type="component" value="Unassembled WGS sequence"/>
</dbReference>
<dbReference type="RefSeq" id="WP_100216866.1">
    <property type="nucleotide sequence ID" value="NZ_BCMK01000074.1"/>
</dbReference>
<evidence type="ECO:0000313" key="3">
    <source>
        <dbReference type="EMBL" id="MDX3021990.1"/>
    </source>
</evidence>
<dbReference type="EMBL" id="JARAWC010000031">
    <property type="protein sequence ID" value="MDX2964546.1"/>
    <property type="molecule type" value="Genomic_DNA"/>
</dbReference>
<keyword evidence="4" id="KW-1185">Reference proteome</keyword>
<reference evidence="2 4" key="1">
    <citation type="journal article" date="2023" name="Microb. Genom.">
        <title>Mesoterricola silvestris gen. nov., sp. nov., Mesoterricola sediminis sp. nov., Geothrix oryzae sp. nov., Geothrix edaphica sp. nov., Geothrix rubra sp. nov., and Geothrix limicola sp. nov., six novel members of Acidobacteriota isolated from soils.</title>
        <authorList>
            <person name="Weisberg A.J."/>
            <person name="Pearce E."/>
            <person name="Kramer C.G."/>
            <person name="Chang J.H."/>
            <person name="Clarke C.R."/>
        </authorList>
    </citation>
    <scope>NUCLEOTIDE SEQUENCE</scope>
    <source>
        <strain evidence="3 4">NB05-1H</strain>
        <strain evidence="2">NRRL_B-16521</strain>
    </source>
</reference>
<dbReference type="Proteomes" id="UP001282288">
    <property type="component" value="Unassembled WGS sequence"/>
</dbReference>
<feature type="region of interest" description="Disordered" evidence="1">
    <location>
        <begin position="1"/>
        <end position="26"/>
    </location>
</feature>
<name>A0AAP6BGZ9_9ACTN</name>